<feature type="region of interest" description="Disordered" evidence="1">
    <location>
        <begin position="34"/>
        <end position="54"/>
    </location>
</feature>
<proteinExistence type="predicted"/>
<gene>
    <name evidence="2" type="ORF">g.16951</name>
</gene>
<protein>
    <submittedName>
        <fullName evidence="2">Uncharacterized protein</fullName>
    </submittedName>
</protein>
<dbReference type="OrthoDB" id="6161835at2759"/>
<feature type="non-terminal residue" evidence="2">
    <location>
        <position position="1"/>
    </location>
</feature>
<organism evidence="2">
    <name type="scientific">Pectinophora gossypiella</name>
    <name type="common">Cotton pink bollworm</name>
    <name type="synonym">Depressaria gossypiella</name>
    <dbReference type="NCBI Taxonomy" id="13191"/>
    <lineage>
        <taxon>Eukaryota</taxon>
        <taxon>Metazoa</taxon>
        <taxon>Ecdysozoa</taxon>
        <taxon>Arthropoda</taxon>
        <taxon>Hexapoda</taxon>
        <taxon>Insecta</taxon>
        <taxon>Pterygota</taxon>
        <taxon>Neoptera</taxon>
        <taxon>Endopterygota</taxon>
        <taxon>Lepidoptera</taxon>
        <taxon>Glossata</taxon>
        <taxon>Ditrysia</taxon>
        <taxon>Gelechioidea</taxon>
        <taxon>Gelechiidae</taxon>
        <taxon>Apatetrinae</taxon>
        <taxon>Pectinophora</taxon>
    </lineage>
</organism>
<feature type="non-terminal residue" evidence="2">
    <location>
        <position position="129"/>
    </location>
</feature>
<evidence type="ECO:0000256" key="1">
    <source>
        <dbReference type="SAM" id="MobiDB-lite"/>
    </source>
</evidence>
<sequence length="129" mass="14012">DSLTKINKVLVDESAIVNDDNDSVPVEITTTNGTEQNLNGRYENGKETPDSEAISTIEESSNQEIAKDVQNVPDIQDNLSTASEPIKTDNETSSIGKSSSMDDSFIEDSTNSILEVELKETNAESTQNK</sequence>
<dbReference type="EMBL" id="GDQN01001997">
    <property type="protein sequence ID" value="JAT89057.1"/>
    <property type="molecule type" value="Transcribed_RNA"/>
</dbReference>
<reference evidence="2" key="1">
    <citation type="submission" date="2015-09" db="EMBL/GenBank/DDBJ databases">
        <title>De novo assembly of Pectinophora gossypiella (Pink Bollworm) gut transcriptome.</title>
        <authorList>
            <person name="Tassone E.E."/>
        </authorList>
    </citation>
    <scope>NUCLEOTIDE SEQUENCE</scope>
</reference>
<name>A0A1E1WQ71_PECGO</name>
<feature type="compositionally biased region" description="Low complexity" evidence="1">
    <location>
        <begin position="93"/>
        <end position="103"/>
    </location>
</feature>
<accession>A0A1E1WQ71</accession>
<evidence type="ECO:0000313" key="2">
    <source>
        <dbReference type="EMBL" id="JAT89057.1"/>
    </source>
</evidence>
<feature type="region of interest" description="Disordered" evidence="1">
    <location>
        <begin position="70"/>
        <end position="129"/>
    </location>
</feature>
<dbReference type="AlphaFoldDB" id="A0A1E1WQ71"/>